<evidence type="ECO:0008006" key="3">
    <source>
        <dbReference type="Google" id="ProtNLM"/>
    </source>
</evidence>
<dbReference type="PANTHER" id="PTHR33116:SF86">
    <property type="entry name" value="REVERSE TRANSCRIPTASE DOMAIN-CONTAINING PROTEIN"/>
    <property type="match status" value="1"/>
</dbReference>
<protein>
    <recommendedName>
        <fullName evidence="3">Reverse transcriptase domain-containing protein</fullName>
    </recommendedName>
</protein>
<sequence length="188" mass="20829">MAHPRDSSLRLVVFGRGPSISAPICALHEGLCGAPPTSYRWRKVRGGQGCIGPRAPRISHMFFADDSYLFLIGSLQECKNLIEVQNEYEELSGQKVNLTKSAVCFSKNVSLPNQDFLAEILGLRAVGVQDKYLGLPMLIVQSKMATFRFLEEKLLSRLQGWKQGILSWAAKETLIKSVALALPLHIMS</sequence>
<name>A0AAV2E9E4_9ROSI</name>
<evidence type="ECO:0000313" key="2">
    <source>
        <dbReference type="Proteomes" id="UP001497516"/>
    </source>
</evidence>
<accession>A0AAV2E9E4</accession>
<organism evidence="1 2">
    <name type="scientific">Linum trigynum</name>
    <dbReference type="NCBI Taxonomy" id="586398"/>
    <lineage>
        <taxon>Eukaryota</taxon>
        <taxon>Viridiplantae</taxon>
        <taxon>Streptophyta</taxon>
        <taxon>Embryophyta</taxon>
        <taxon>Tracheophyta</taxon>
        <taxon>Spermatophyta</taxon>
        <taxon>Magnoliopsida</taxon>
        <taxon>eudicotyledons</taxon>
        <taxon>Gunneridae</taxon>
        <taxon>Pentapetalae</taxon>
        <taxon>rosids</taxon>
        <taxon>fabids</taxon>
        <taxon>Malpighiales</taxon>
        <taxon>Linaceae</taxon>
        <taxon>Linum</taxon>
    </lineage>
</organism>
<dbReference type="EMBL" id="OZ034817">
    <property type="protein sequence ID" value="CAL1382581.1"/>
    <property type="molecule type" value="Genomic_DNA"/>
</dbReference>
<proteinExistence type="predicted"/>
<gene>
    <name evidence="1" type="ORF">LTRI10_LOCUS23898</name>
</gene>
<reference evidence="1 2" key="1">
    <citation type="submission" date="2024-04" db="EMBL/GenBank/DDBJ databases">
        <authorList>
            <person name="Fracassetti M."/>
        </authorList>
    </citation>
    <scope>NUCLEOTIDE SEQUENCE [LARGE SCALE GENOMIC DNA]</scope>
</reference>
<dbReference type="PANTHER" id="PTHR33116">
    <property type="entry name" value="REVERSE TRANSCRIPTASE ZINC-BINDING DOMAIN-CONTAINING PROTEIN-RELATED-RELATED"/>
    <property type="match status" value="1"/>
</dbReference>
<dbReference type="AlphaFoldDB" id="A0AAV2E9E4"/>
<dbReference type="Proteomes" id="UP001497516">
    <property type="component" value="Chromosome 4"/>
</dbReference>
<keyword evidence="2" id="KW-1185">Reference proteome</keyword>
<evidence type="ECO:0000313" key="1">
    <source>
        <dbReference type="EMBL" id="CAL1382581.1"/>
    </source>
</evidence>